<dbReference type="Gene3D" id="3.90.215.10">
    <property type="entry name" value="Gamma Fibrinogen, chain A, domain 1"/>
    <property type="match status" value="1"/>
</dbReference>
<dbReference type="GeneID" id="111109945"/>
<evidence type="ECO:0000313" key="5">
    <source>
        <dbReference type="RefSeq" id="XP_022301922.1"/>
    </source>
</evidence>
<dbReference type="NCBIfam" id="NF040941">
    <property type="entry name" value="GGGWT_bact"/>
    <property type="match status" value="1"/>
</dbReference>
<dbReference type="KEGG" id="cvn:111109945"/>
<dbReference type="PROSITE" id="PS51406">
    <property type="entry name" value="FIBRINOGEN_C_2"/>
    <property type="match status" value="1"/>
</dbReference>
<keyword evidence="1" id="KW-1015">Disulfide bond</keyword>
<protein>
    <submittedName>
        <fullName evidence="5">Fibrinogen C domain-containing protein 1-like</fullName>
    </submittedName>
</protein>
<evidence type="ECO:0000256" key="1">
    <source>
        <dbReference type="ARBA" id="ARBA00023157"/>
    </source>
</evidence>
<organism evidence="4 5">
    <name type="scientific">Crassostrea virginica</name>
    <name type="common">Eastern oyster</name>
    <dbReference type="NCBI Taxonomy" id="6565"/>
    <lineage>
        <taxon>Eukaryota</taxon>
        <taxon>Metazoa</taxon>
        <taxon>Spiralia</taxon>
        <taxon>Lophotrochozoa</taxon>
        <taxon>Mollusca</taxon>
        <taxon>Bivalvia</taxon>
        <taxon>Autobranchia</taxon>
        <taxon>Pteriomorphia</taxon>
        <taxon>Ostreida</taxon>
        <taxon>Ostreoidea</taxon>
        <taxon>Ostreidae</taxon>
        <taxon>Crassostrea</taxon>
    </lineage>
</organism>
<gene>
    <name evidence="5" type="primary">LOC111109945</name>
</gene>
<feature type="domain" description="Fibrinogen C-terminal" evidence="3">
    <location>
        <begin position="37"/>
        <end position="249"/>
    </location>
</feature>
<keyword evidence="2" id="KW-0732">Signal</keyword>
<dbReference type="GO" id="GO:0005615">
    <property type="term" value="C:extracellular space"/>
    <property type="evidence" value="ECO:0007669"/>
    <property type="project" value="TreeGrafter"/>
</dbReference>
<dbReference type="PANTHER" id="PTHR19143">
    <property type="entry name" value="FIBRINOGEN/TENASCIN/ANGIOPOEITIN"/>
    <property type="match status" value="1"/>
</dbReference>
<evidence type="ECO:0000256" key="2">
    <source>
        <dbReference type="SAM" id="SignalP"/>
    </source>
</evidence>
<dbReference type="SUPFAM" id="SSF56496">
    <property type="entry name" value="Fibrinogen C-terminal domain-like"/>
    <property type="match status" value="1"/>
</dbReference>
<dbReference type="FunFam" id="3.90.215.10:FF:000001">
    <property type="entry name" value="Tenascin isoform 1"/>
    <property type="match status" value="1"/>
</dbReference>
<reference evidence="5" key="1">
    <citation type="submission" date="2025-08" db="UniProtKB">
        <authorList>
            <consortium name="RefSeq"/>
        </authorList>
    </citation>
    <scope>IDENTIFICATION</scope>
    <source>
        <tissue evidence="5">Whole sample</tissue>
    </source>
</reference>
<dbReference type="InterPro" id="IPR002181">
    <property type="entry name" value="Fibrinogen_a/b/g_C_dom"/>
</dbReference>
<evidence type="ECO:0000259" key="3">
    <source>
        <dbReference type="PROSITE" id="PS51406"/>
    </source>
</evidence>
<dbReference type="InterPro" id="IPR014716">
    <property type="entry name" value="Fibrinogen_a/b/g_C_1"/>
</dbReference>
<sequence length="249" mass="28799">MAAAHVVLTLIQLGFVFPRVFGLLLNPVQVTTHPTVAPVFPVPHDCQDYLWKGYSQNGLYTIYPQKGGRLEVYCDQQTDGGGWTVLQRRADGSEDFFRNWADYKYGFGNKSNEFWLGNHRIYEIVSQGFYELRIDMTDFAGESRYAIYRRFSIGDESQGFKLLVEDYQGTAGDSLIRENGAQFYTKDHDTNTCAARYKGGWWYENCHDSNLNGLYLRGAHSTFADGIEWYAWHGYNYSLKFTEMKIRRL</sequence>
<dbReference type="CDD" id="cd00087">
    <property type="entry name" value="FReD"/>
    <property type="match status" value="1"/>
</dbReference>
<dbReference type="Pfam" id="PF00147">
    <property type="entry name" value="Fibrinogen_C"/>
    <property type="match status" value="1"/>
</dbReference>
<dbReference type="OrthoDB" id="6272435at2759"/>
<feature type="signal peptide" evidence="2">
    <location>
        <begin position="1"/>
        <end position="22"/>
    </location>
</feature>
<dbReference type="SMART" id="SM00186">
    <property type="entry name" value="FBG"/>
    <property type="match status" value="1"/>
</dbReference>
<evidence type="ECO:0000313" key="4">
    <source>
        <dbReference type="Proteomes" id="UP000694844"/>
    </source>
</evidence>
<accession>A0A8B8BEX9</accession>
<dbReference type="AlphaFoldDB" id="A0A8B8BEX9"/>
<dbReference type="RefSeq" id="XP_022301922.1">
    <property type="nucleotide sequence ID" value="XM_022446214.1"/>
</dbReference>
<dbReference type="InterPro" id="IPR020837">
    <property type="entry name" value="Fibrinogen_CS"/>
</dbReference>
<name>A0A8B8BEX9_CRAVI</name>
<dbReference type="InterPro" id="IPR050373">
    <property type="entry name" value="Fibrinogen_C-term_domain"/>
</dbReference>
<dbReference type="InterPro" id="IPR036056">
    <property type="entry name" value="Fibrinogen-like_C"/>
</dbReference>
<proteinExistence type="predicted"/>
<keyword evidence="4" id="KW-1185">Reference proteome</keyword>
<feature type="chain" id="PRO_5034494800" evidence="2">
    <location>
        <begin position="23"/>
        <end position="249"/>
    </location>
</feature>
<dbReference type="Proteomes" id="UP000694844">
    <property type="component" value="Chromosome 8"/>
</dbReference>
<dbReference type="PROSITE" id="PS00514">
    <property type="entry name" value="FIBRINOGEN_C_1"/>
    <property type="match status" value="1"/>
</dbReference>